<reference evidence="1 2" key="1">
    <citation type="submission" date="2019-06" db="EMBL/GenBank/DDBJ databases">
        <title>A chromosomal-level reference genome of Carpinus fangiana (Coryloideae, Betulaceae).</title>
        <authorList>
            <person name="Yang X."/>
            <person name="Wang Z."/>
            <person name="Zhang L."/>
            <person name="Hao G."/>
            <person name="Liu J."/>
            <person name="Yang Y."/>
        </authorList>
    </citation>
    <scope>NUCLEOTIDE SEQUENCE [LARGE SCALE GENOMIC DNA]</scope>
    <source>
        <strain evidence="1">Cfa_2016G</strain>
        <tissue evidence="1">Leaf</tissue>
    </source>
</reference>
<proteinExistence type="predicted"/>
<dbReference type="EMBL" id="CM017325">
    <property type="protein sequence ID" value="KAE8056687.1"/>
    <property type="molecule type" value="Genomic_DNA"/>
</dbReference>
<name>A0A5N6RA69_9ROSI</name>
<protein>
    <submittedName>
        <fullName evidence="1">Uncharacterized protein</fullName>
    </submittedName>
</protein>
<evidence type="ECO:0000313" key="1">
    <source>
        <dbReference type="EMBL" id="KAE8056687.1"/>
    </source>
</evidence>
<evidence type="ECO:0000313" key="2">
    <source>
        <dbReference type="Proteomes" id="UP000327013"/>
    </source>
</evidence>
<organism evidence="1 2">
    <name type="scientific">Carpinus fangiana</name>
    <dbReference type="NCBI Taxonomy" id="176857"/>
    <lineage>
        <taxon>Eukaryota</taxon>
        <taxon>Viridiplantae</taxon>
        <taxon>Streptophyta</taxon>
        <taxon>Embryophyta</taxon>
        <taxon>Tracheophyta</taxon>
        <taxon>Spermatophyta</taxon>
        <taxon>Magnoliopsida</taxon>
        <taxon>eudicotyledons</taxon>
        <taxon>Gunneridae</taxon>
        <taxon>Pentapetalae</taxon>
        <taxon>rosids</taxon>
        <taxon>fabids</taxon>
        <taxon>Fagales</taxon>
        <taxon>Betulaceae</taxon>
        <taxon>Carpinus</taxon>
    </lineage>
</organism>
<dbReference type="Proteomes" id="UP000327013">
    <property type="component" value="Chromosome 5"/>
</dbReference>
<keyword evidence="2" id="KW-1185">Reference proteome</keyword>
<sequence length="58" mass="6444">MTITVGYDARVGGKMWTLLGRCGGGEGLISHHPLIPPWVGESEWEWGEWVGQTRKAHI</sequence>
<dbReference type="AlphaFoldDB" id="A0A5N6RA69"/>
<accession>A0A5N6RA69</accession>
<gene>
    <name evidence="1" type="ORF">FH972_013435</name>
</gene>